<proteinExistence type="predicted"/>
<organism evidence="1 2">
    <name type="scientific">Lentinus brumalis</name>
    <dbReference type="NCBI Taxonomy" id="2498619"/>
    <lineage>
        <taxon>Eukaryota</taxon>
        <taxon>Fungi</taxon>
        <taxon>Dikarya</taxon>
        <taxon>Basidiomycota</taxon>
        <taxon>Agaricomycotina</taxon>
        <taxon>Agaricomycetes</taxon>
        <taxon>Polyporales</taxon>
        <taxon>Polyporaceae</taxon>
        <taxon>Lentinus</taxon>
    </lineage>
</organism>
<gene>
    <name evidence="1" type="ORF">OH76DRAFT_1409841</name>
</gene>
<sequence length="61" mass="6685">MHYSLLGLHRDAHCVYTLPARFPPSPNSYVAHLDVQPSPILARAPIPDSSAHLQLHPHAVA</sequence>
<evidence type="ECO:0000313" key="1">
    <source>
        <dbReference type="EMBL" id="RDX43746.1"/>
    </source>
</evidence>
<name>A0A371CU15_9APHY</name>
<accession>A0A371CU15</accession>
<evidence type="ECO:0000313" key="2">
    <source>
        <dbReference type="Proteomes" id="UP000256964"/>
    </source>
</evidence>
<reference evidence="1 2" key="1">
    <citation type="journal article" date="2018" name="Biotechnol. Biofuels">
        <title>Integrative visual omics of the white-rot fungus Polyporus brumalis exposes the biotechnological potential of its oxidative enzymes for delignifying raw plant biomass.</title>
        <authorList>
            <person name="Miyauchi S."/>
            <person name="Rancon A."/>
            <person name="Drula E."/>
            <person name="Hage H."/>
            <person name="Chaduli D."/>
            <person name="Favel A."/>
            <person name="Grisel S."/>
            <person name="Henrissat B."/>
            <person name="Herpoel-Gimbert I."/>
            <person name="Ruiz-Duenas F.J."/>
            <person name="Chevret D."/>
            <person name="Hainaut M."/>
            <person name="Lin J."/>
            <person name="Wang M."/>
            <person name="Pangilinan J."/>
            <person name="Lipzen A."/>
            <person name="Lesage-Meessen L."/>
            <person name="Navarro D."/>
            <person name="Riley R."/>
            <person name="Grigoriev I.V."/>
            <person name="Zhou S."/>
            <person name="Raouche S."/>
            <person name="Rosso M.N."/>
        </authorList>
    </citation>
    <scope>NUCLEOTIDE SEQUENCE [LARGE SCALE GENOMIC DNA]</scope>
    <source>
        <strain evidence="1 2">BRFM 1820</strain>
    </source>
</reference>
<protein>
    <submittedName>
        <fullName evidence="1">Uncharacterized protein</fullName>
    </submittedName>
</protein>
<keyword evidence="2" id="KW-1185">Reference proteome</keyword>
<dbReference type="AlphaFoldDB" id="A0A371CU15"/>
<dbReference type="EMBL" id="KZ857460">
    <property type="protein sequence ID" value="RDX43746.1"/>
    <property type="molecule type" value="Genomic_DNA"/>
</dbReference>
<dbReference type="Proteomes" id="UP000256964">
    <property type="component" value="Unassembled WGS sequence"/>
</dbReference>